<evidence type="ECO:0000256" key="9">
    <source>
        <dbReference type="SAM" id="Phobius"/>
    </source>
</evidence>
<evidence type="ECO:0000313" key="12">
    <source>
        <dbReference type="Proteomes" id="UP000182259"/>
    </source>
</evidence>
<accession>A0A1L0BK81</accession>
<organism evidence="11 12">
    <name type="scientific">Sungouiella intermedia</name>
    <dbReference type="NCBI Taxonomy" id="45354"/>
    <lineage>
        <taxon>Eukaryota</taxon>
        <taxon>Fungi</taxon>
        <taxon>Dikarya</taxon>
        <taxon>Ascomycota</taxon>
        <taxon>Saccharomycotina</taxon>
        <taxon>Pichiomycetes</taxon>
        <taxon>Metschnikowiaceae</taxon>
        <taxon>Sungouiella</taxon>
    </lineage>
</organism>
<dbReference type="GO" id="GO:0006826">
    <property type="term" value="P:iron ion transport"/>
    <property type="evidence" value="ECO:0007669"/>
    <property type="project" value="TreeGrafter"/>
</dbReference>
<dbReference type="EMBL" id="LT635765">
    <property type="protein sequence ID" value="SGZ51761.1"/>
    <property type="molecule type" value="Genomic_DNA"/>
</dbReference>
<evidence type="ECO:0000313" key="11">
    <source>
        <dbReference type="EMBL" id="SGZ51761.1"/>
    </source>
</evidence>
<evidence type="ECO:0000256" key="1">
    <source>
        <dbReference type="ARBA" id="ARBA00004141"/>
    </source>
</evidence>
<evidence type="ECO:0000256" key="6">
    <source>
        <dbReference type="ARBA" id="ARBA00022989"/>
    </source>
</evidence>
<keyword evidence="8 9" id="KW-0472">Membrane</keyword>
<dbReference type="GO" id="GO:0000293">
    <property type="term" value="F:ferric-chelate reductase activity"/>
    <property type="evidence" value="ECO:0007669"/>
    <property type="project" value="TreeGrafter"/>
</dbReference>
<dbReference type="AlphaFoldDB" id="A0A1L0BK81"/>
<keyword evidence="2" id="KW-0813">Transport</keyword>
<feature type="transmembrane region" description="Helical" evidence="9">
    <location>
        <begin position="185"/>
        <end position="205"/>
    </location>
</feature>
<name>A0A1L0BK81_9ASCO</name>
<evidence type="ECO:0000256" key="7">
    <source>
        <dbReference type="ARBA" id="ARBA00023065"/>
    </source>
</evidence>
<dbReference type="GO" id="GO:0005886">
    <property type="term" value="C:plasma membrane"/>
    <property type="evidence" value="ECO:0007669"/>
    <property type="project" value="TreeGrafter"/>
</dbReference>
<feature type="domain" description="Ferric oxidoreductase" evidence="10">
    <location>
        <begin position="150"/>
        <end position="230"/>
    </location>
</feature>
<keyword evidence="5" id="KW-0274">FAD</keyword>
<sequence>MTVSYKGLDCLADKETAAFMMYHKESQAKVAWMDQPHYGKVTVYFGVATIFLALLKHVWFRYTDRRYASGHRSPSGLLPSLLYVITGYCRFFGYIPTPKFLVKVFSFPSSIGNLLFAISTSVYLLCYCLIPHFWYRACRGFGSPPLAVRAGIMSTALTPFIFVLAGKSNTISMLTGIGYEKLNWLHQFVSLASCVLAIIHTIPFIQQALAEGGTSNLANAFTDNIYINGIPPLVL</sequence>
<evidence type="ECO:0000256" key="5">
    <source>
        <dbReference type="ARBA" id="ARBA00022827"/>
    </source>
</evidence>
<dbReference type="Proteomes" id="UP000182259">
    <property type="component" value="Chromosome II"/>
</dbReference>
<gene>
    <name evidence="11" type="ORF">SAMEA4029009_CIC11G00000005701</name>
</gene>
<feature type="transmembrane region" description="Helical" evidence="9">
    <location>
        <begin position="76"/>
        <end position="95"/>
    </location>
</feature>
<evidence type="ECO:0000256" key="3">
    <source>
        <dbReference type="ARBA" id="ARBA00022630"/>
    </source>
</evidence>
<keyword evidence="4 9" id="KW-0812">Transmembrane</keyword>
<dbReference type="GO" id="GO:0015677">
    <property type="term" value="P:copper ion import"/>
    <property type="evidence" value="ECO:0007669"/>
    <property type="project" value="TreeGrafter"/>
</dbReference>
<keyword evidence="3" id="KW-0285">Flavoprotein</keyword>
<feature type="transmembrane region" description="Helical" evidence="9">
    <location>
        <begin position="146"/>
        <end position="165"/>
    </location>
</feature>
<keyword evidence="7" id="KW-0406">Ion transport</keyword>
<dbReference type="InterPro" id="IPR051410">
    <property type="entry name" value="Ferric/Cupric_Reductase"/>
</dbReference>
<dbReference type="Pfam" id="PF01794">
    <property type="entry name" value="Ferric_reduct"/>
    <property type="match status" value="1"/>
</dbReference>
<evidence type="ECO:0000256" key="4">
    <source>
        <dbReference type="ARBA" id="ARBA00022692"/>
    </source>
</evidence>
<protein>
    <submittedName>
        <fullName evidence="11">CIC11C00000005701</fullName>
    </submittedName>
</protein>
<evidence type="ECO:0000256" key="8">
    <source>
        <dbReference type="ARBA" id="ARBA00023136"/>
    </source>
</evidence>
<dbReference type="PANTHER" id="PTHR32361:SF23">
    <property type="entry name" value="FERRIC-CHELATE REDUCTASE"/>
    <property type="match status" value="1"/>
</dbReference>
<feature type="transmembrane region" description="Helical" evidence="9">
    <location>
        <begin position="115"/>
        <end position="134"/>
    </location>
</feature>
<evidence type="ECO:0000259" key="10">
    <source>
        <dbReference type="Pfam" id="PF01794"/>
    </source>
</evidence>
<dbReference type="GO" id="GO:0006879">
    <property type="term" value="P:intracellular iron ion homeostasis"/>
    <property type="evidence" value="ECO:0007669"/>
    <property type="project" value="TreeGrafter"/>
</dbReference>
<keyword evidence="6 9" id="KW-1133">Transmembrane helix</keyword>
<dbReference type="PANTHER" id="PTHR32361">
    <property type="entry name" value="FERRIC/CUPRIC REDUCTASE TRANSMEMBRANE COMPONENT"/>
    <property type="match status" value="1"/>
</dbReference>
<dbReference type="InterPro" id="IPR013130">
    <property type="entry name" value="Fe3_Rdtase_TM_dom"/>
</dbReference>
<proteinExistence type="predicted"/>
<reference evidence="11 12" key="1">
    <citation type="submission" date="2016-10" db="EMBL/GenBank/DDBJ databases">
        <authorList>
            <person name="de Groot N.N."/>
        </authorList>
    </citation>
    <scope>NUCLEOTIDE SEQUENCE [LARGE SCALE GENOMIC DNA]</scope>
    <source>
        <strain evidence="11 12">PYCC 4715</strain>
    </source>
</reference>
<comment type="subcellular location">
    <subcellularLocation>
        <location evidence="1">Membrane</location>
        <topology evidence="1">Multi-pass membrane protein</topology>
    </subcellularLocation>
</comment>
<evidence type="ECO:0000256" key="2">
    <source>
        <dbReference type="ARBA" id="ARBA00022448"/>
    </source>
</evidence>
<feature type="transmembrane region" description="Helical" evidence="9">
    <location>
        <begin position="37"/>
        <end position="55"/>
    </location>
</feature>